<proteinExistence type="predicted"/>
<accession>A0ABR7EW04</accession>
<comment type="caution">
    <text evidence="4">The sequence shown here is derived from an EMBL/GenBank/DDBJ whole genome shotgun (WGS) entry which is preliminary data.</text>
</comment>
<dbReference type="Proteomes" id="UP000647235">
    <property type="component" value="Unassembled WGS sequence"/>
</dbReference>
<feature type="chain" id="PRO_5046541183" evidence="3">
    <location>
        <begin position="28"/>
        <end position="161"/>
    </location>
</feature>
<dbReference type="RefSeq" id="WP_117537986.1">
    <property type="nucleotide sequence ID" value="NZ_JACOOY010000006.1"/>
</dbReference>
<reference evidence="4 5" key="1">
    <citation type="submission" date="2020-08" db="EMBL/GenBank/DDBJ databases">
        <title>Genome public.</title>
        <authorList>
            <person name="Liu C."/>
            <person name="Sun Q."/>
        </authorList>
    </citation>
    <scope>NUCLEOTIDE SEQUENCE [LARGE SCALE GENOMIC DNA]</scope>
    <source>
        <strain evidence="4 5">NSJ-36</strain>
    </source>
</reference>
<feature type="compositionally biased region" description="Low complexity" evidence="2">
    <location>
        <begin position="50"/>
        <end position="59"/>
    </location>
</feature>
<keyword evidence="3" id="KW-0732">Signal</keyword>
<feature type="signal peptide" evidence="3">
    <location>
        <begin position="1"/>
        <end position="27"/>
    </location>
</feature>
<gene>
    <name evidence="4" type="ORF">H8S07_05900</name>
</gene>
<feature type="coiled-coil region" evidence="1">
    <location>
        <begin position="132"/>
        <end position="159"/>
    </location>
</feature>
<dbReference type="EMBL" id="JACOOY010000006">
    <property type="protein sequence ID" value="MBC5664810.1"/>
    <property type="molecule type" value="Genomic_DNA"/>
</dbReference>
<keyword evidence="5" id="KW-1185">Reference proteome</keyword>
<evidence type="ECO:0000313" key="5">
    <source>
        <dbReference type="Proteomes" id="UP000647235"/>
    </source>
</evidence>
<evidence type="ECO:0000313" key="4">
    <source>
        <dbReference type="EMBL" id="MBC5664810.1"/>
    </source>
</evidence>
<evidence type="ECO:0000256" key="3">
    <source>
        <dbReference type="SAM" id="SignalP"/>
    </source>
</evidence>
<protein>
    <submittedName>
        <fullName evidence="4">Entericidin EcnA/B family protein</fullName>
    </submittedName>
</protein>
<evidence type="ECO:0000256" key="1">
    <source>
        <dbReference type="SAM" id="Coils"/>
    </source>
</evidence>
<dbReference type="PROSITE" id="PS51257">
    <property type="entry name" value="PROKAR_LIPOPROTEIN"/>
    <property type="match status" value="1"/>
</dbReference>
<evidence type="ECO:0000256" key="2">
    <source>
        <dbReference type="SAM" id="MobiDB-lite"/>
    </source>
</evidence>
<keyword evidence="1" id="KW-0175">Coiled coil</keyword>
<name>A0ABR7EW04_9FIRM</name>
<feature type="region of interest" description="Disordered" evidence="2">
    <location>
        <begin position="39"/>
        <end position="64"/>
    </location>
</feature>
<organism evidence="4 5">
    <name type="scientific">Dorea hominis</name>
    <dbReference type="NCBI Taxonomy" id="2763040"/>
    <lineage>
        <taxon>Bacteria</taxon>
        <taxon>Bacillati</taxon>
        <taxon>Bacillota</taxon>
        <taxon>Clostridia</taxon>
        <taxon>Lachnospirales</taxon>
        <taxon>Lachnospiraceae</taxon>
        <taxon>Dorea</taxon>
    </lineage>
</organism>
<sequence>MKKLLVVLLSLTLIFAFTGCTSSNNEAAEDMEIKTQEVVTSNTDDDDDNISNTENTVENVNEKDYDFSSYENDIRKITKKVNNAKTSSNASENHKHFYTLKKQIDAVDDELDKLDDEFEHAYQMKEISFETYKARERAIEKLEDELELAEEALENKYGIDD</sequence>